<evidence type="ECO:0000256" key="4">
    <source>
        <dbReference type="ARBA" id="ARBA00022741"/>
    </source>
</evidence>
<accession>A0ABR6YFV8</accession>
<dbReference type="EMBL" id="JACOGA010000018">
    <property type="protein sequence ID" value="MBC3875426.1"/>
    <property type="molecule type" value="Genomic_DNA"/>
</dbReference>
<dbReference type="CDD" id="cd03224">
    <property type="entry name" value="ABC_TM1139_LivF_branched"/>
    <property type="match status" value="1"/>
</dbReference>
<proteinExistence type="inferred from homology"/>
<evidence type="ECO:0000259" key="7">
    <source>
        <dbReference type="PROSITE" id="PS50893"/>
    </source>
</evidence>
<dbReference type="InterPro" id="IPR017871">
    <property type="entry name" value="ABC_transporter-like_CS"/>
</dbReference>
<keyword evidence="5 8" id="KW-0067">ATP-binding</keyword>
<dbReference type="Gene3D" id="3.40.50.300">
    <property type="entry name" value="P-loop containing nucleotide triphosphate hydrolases"/>
    <property type="match status" value="1"/>
</dbReference>
<dbReference type="SMART" id="SM00382">
    <property type="entry name" value="AAA"/>
    <property type="match status" value="1"/>
</dbReference>
<keyword evidence="6" id="KW-0029">Amino-acid transport</keyword>
<keyword evidence="3" id="KW-1003">Cell membrane</keyword>
<dbReference type="SUPFAM" id="SSF52540">
    <property type="entry name" value="P-loop containing nucleoside triphosphate hydrolases"/>
    <property type="match status" value="1"/>
</dbReference>
<comment type="caution">
    <text evidence="8">The sequence shown here is derived from an EMBL/GenBank/DDBJ whole genome shotgun (WGS) entry which is preliminary data.</text>
</comment>
<dbReference type="InterPro" id="IPR003439">
    <property type="entry name" value="ABC_transporter-like_ATP-bd"/>
</dbReference>
<dbReference type="PROSITE" id="PS50893">
    <property type="entry name" value="ABC_TRANSPORTER_2"/>
    <property type="match status" value="1"/>
</dbReference>
<gene>
    <name evidence="8" type="ORF">H8K55_17690</name>
</gene>
<keyword evidence="4" id="KW-0547">Nucleotide-binding</keyword>
<organism evidence="8 9">
    <name type="scientific">Undibacterium flavidum</name>
    <dbReference type="NCBI Taxonomy" id="2762297"/>
    <lineage>
        <taxon>Bacteria</taxon>
        <taxon>Pseudomonadati</taxon>
        <taxon>Pseudomonadota</taxon>
        <taxon>Betaproteobacteria</taxon>
        <taxon>Burkholderiales</taxon>
        <taxon>Oxalobacteraceae</taxon>
        <taxon>Undibacterium</taxon>
    </lineage>
</organism>
<dbReference type="InterPro" id="IPR003593">
    <property type="entry name" value="AAA+_ATPase"/>
</dbReference>
<protein>
    <submittedName>
        <fullName evidence="8">ABC transporter ATP-binding protein</fullName>
    </submittedName>
</protein>
<dbReference type="InterPro" id="IPR027417">
    <property type="entry name" value="P-loop_NTPase"/>
</dbReference>
<sequence length="243" mass="26904">MNHLLQLNNLHAYYGQSHILRGVNFDIRPAEVVALLGRNGAGRSTCLKAIMGTVKTEGEIHYCGKLISGLPSFMIAQAGIGYVPESREIFANLTVEQNLLLGIKLGIKPEKTSQAENKNKWQLEDAYTLFPILKERSQTQAGVLSGGEQQMLALARSLLGNPDLLLIDEPTEGLAPQIIQQLLDVFQTIKQSGVAILLVEQKLNLALQLADRFIILGHGQTVFNGSREELQNNIQLRKEWLEI</sequence>
<evidence type="ECO:0000256" key="5">
    <source>
        <dbReference type="ARBA" id="ARBA00022840"/>
    </source>
</evidence>
<dbReference type="PANTHER" id="PTHR43820">
    <property type="entry name" value="HIGH-AFFINITY BRANCHED-CHAIN AMINO ACID TRANSPORT ATP-BINDING PROTEIN LIVF"/>
    <property type="match status" value="1"/>
</dbReference>
<evidence type="ECO:0000313" key="9">
    <source>
        <dbReference type="Proteomes" id="UP000624279"/>
    </source>
</evidence>
<dbReference type="PANTHER" id="PTHR43820:SF2">
    <property type="entry name" value="ABC TRANSPORTER ATP-BINDING PROTEIN"/>
    <property type="match status" value="1"/>
</dbReference>
<reference evidence="8 9" key="1">
    <citation type="submission" date="2020-08" db="EMBL/GenBank/DDBJ databases">
        <title>Novel species isolated from subtropical streams in China.</title>
        <authorList>
            <person name="Lu H."/>
        </authorList>
    </citation>
    <scope>NUCLEOTIDE SEQUENCE [LARGE SCALE GENOMIC DNA]</scope>
    <source>
        <strain evidence="8 9">LX15W</strain>
    </source>
</reference>
<name>A0ABR6YFV8_9BURK</name>
<feature type="domain" description="ABC transporter" evidence="7">
    <location>
        <begin position="5"/>
        <end position="243"/>
    </location>
</feature>
<keyword evidence="2" id="KW-0813">Transport</keyword>
<keyword evidence="9" id="KW-1185">Reference proteome</keyword>
<evidence type="ECO:0000313" key="8">
    <source>
        <dbReference type="EMBL" id="MBC3875426.1"/>
    </source>
</evidence>
<dbReference type="Proteomes" id="UP000624279">
    <property type="component" value="Unassembled WGS sequence"/>
</dbReference>
<dbReference type="GO" id="GO:0005524">
    <property type="term" value="F:ATP binding"/>
    <property type="evidence" value="ECO:0007669"/>
    <property type="project" value="UniProtKB-KW"/>
</dbReference>
<dbReference type="InterPro" id="IPR052156">
    <property type="entry name" value="BCAA_Transport_ATP-bd_LivF"/>
</dbReference>
<evidence type="ECO:0000256" key="3">
    <source>
        <dbReference type="ARBA" id="ARBA00022475"/>
    </source>
</evidence>
<evidence type="ECO:0000256" key="6">
    <source>
        <dbReference type="ARBA" id="ARBA00022970"/>
    </source>
</evidence>
<keyword evidence="3" id="KW-0472">Membrane</keyword>
<evidence type="ECO:0000256" key="1">
    <source>
        <dbReference type="ARBA" id="ARBA00005417"/>
    </source>
</evidence>
<dbReference type="RefSeq" id="WP_186943389.1">
    <property type="nucleotide sequence ID" value="NZ_JACOGA010000018.1"/>
</dbReference>
<dbReference type="Pfam" id="PF00005">
    <property type="entry name" value="ABC_tran"/>
    <property type="match status" value="1"/>
</dbReference>
<comment type="similarity">
    <text evidence="1">Belongs to the ABC transporter superfamily.</text>
</comment>
<evidence type="ECO:0000256" key="2">
    <source>
        <dbReference type="ARBA" id="ARBA00022448"/>
    </source>
</evidence>
<dbReference type="PROSITE" id="PS00211">
    <property type="entry name" value="ABC_TRANSPORTER_1"/>
    <property type="match status" value="1"/>
</dbReference>